<accession>A0A5R9G863</accession>
<dbReference type="InterPro" id="IPR019405">
    <property type="entry name" value="Lactonase_7-beta_prop"/>
</dbReference>
<comment type="similarity">
    <text evidence="1">Belongs to the cycloisomerase 2 family.</text>
</comment>
<evidence type="ECO:0000313" key="2">
    <source>
        <dbReference type="EMBL" id="TLS49234.1"/>
    </source>
</evidence>
<dbReference type="SUPFAM" id="SSF51004">
    <property type="entry name" value="C-terminal (heme d1) domain of cytochrome cd1-nitrite reductase"/>
    <property type="match status" value="1"/>
</dbReference>
<dbReference type="AlphaFoldDB" id="A0A5R9G863"/>
<dbReference type="Pfam" id="PF10282">
    <property type="entry name" value="Lactonase"/>
    <property type="match status" value="1"/>
</dbReference>
<dbReference type="InterPro" id="IPR011048">
    <property type="entry name" value="Haem_d1_sf"/>
</dbReference>
<sequence>MKDIFFIGSYANADSSGVYVCEFDRATGEIALLGSYAGLQNPTFLAVHEPSRKLYAITELAGEDGAKRGAVAAFDIDAGFGLSLLNIAETIPAPTCHVELDRTRTALMTASYHGGMVGMNRIEPDGGVGASSDVRRHEGASVHPAQDRPRAHSVTVDRNNRFAVACDLGADKIVTYRLDLSAGAMEPVSAVSLAPGAGPRHFAFHPTLPVGYVINELNATITAFAYDESSGALEEIQTVPTLPASYEGENACADVHVSPDGRFLYGSNRGHDSIVVFRIDNGGALLLVEHASVSGRHPRNFALSPDPDAAYLLAANRDTNDVVVFRRSVVTGRLSEPVSRFSVGKPVCIKFLNGKTSR</sequence>
<dbReference type="PANTHER" id="PTHR30344:SF1">
    <property type="entry name" value="6-PHOSPHOGLUCONOLACTONASE"/>
    <property type="match status" value="1"/>
</dbReference>
<dbReference type="PANTHER" id="PTHR30344">
    <property type="entry name" value="6-PHOSPHOGLUCONOLACTONASE-RELATED"/>
    <property type="match status" value="1"/>
</dbReference>
<comment type="caution">
    <text evidence="2">The sequence shown here is derived from an EMBL/GenBank/DDBJ whole genome shotgun (WGS) entry which is preliminary data.</text>
</comment>
<name>A0A5R9G863_9BACL</name>
<keyword evidence="3" id="KW-1185">Reference proteome</keyword>
<dbReference type="InterPro" id="IPR050282">
    <property type="entry name" value="Cycloisomerase_2"/>
</dbReference>
<evidence type="ECO:0000313" key="3">
    <source>
        <dbReference type="Proteomes" id="UP000309676"/>
    </source>
</evidence>
<dbReference type="GO" id="GO:0005829">
    <property type="term" value="C:cytosol"/>
    <property type="evidence" value="ECO:0007669"/>
    <property type="project" value="TreeGrafter"/>
</dbReference>
<evidence type="ECO:0000256" key="1">
    <source>
        <dbReference type="ARBA" id="ARBA00005564"/>
    </source>
</evidence>
<protein>
    <submittedName>
        <fullName evidence="2">Lactonase family protein</fullName>
    </submittedName>
</protein>
<dbReference type="GO" id="GO:0017057">
    <property type="term" value="F:6-phosphogluconolactonase activity"/>
    <property type="evidence" value="ECO:0007669"/>
    <property type="project" value="TreeGrafter"/>
</dbReference>
<dbReference type="InterPro" id="IPR015943">
    <property type="entry name" value="WD40/YVTN_repeat-like_dom_sf"/>
</dbReference>
<proteinExistence type="inferred from homology"/>
<dbReference type="OrthoDB" id="9790815at2"/>
<organism evidence="2 3">
    <name type="scientific">Paenibacillus antri</name>
    <dbReference type="NCBI Taxonomy" id="2582848"/>
    <lineage>
        <taxon>Bacteria</taxon>
        <taxon>Bacillati</taxon>
        <taxon>Bacillota</taxon>
        <taxon>Bacilli</taxon>
        <taxon>Bacillales</taxon>
        <taxon>Paenibacillaceae</taxon>
        <taxon>Paenibacillus</taxon>
    </lineage>
</organism>
<gene>
    <name evidence="2" type="ORF">FE782_26775</name>
</gene>
<dbReference type="EMBL" id="VCIW01000023">
    <property type="protein sequence ID" value="TLS49234.1"/>
    <property type="molecule type" value="Genomic_DNA"/>
</dbReference>
<dbReference type="Gene3D" id="2.130.10.10">
    <property type="entry name" value="YVTN repeat-like/Quinoprotein amine dehydrogenase"/>
    <property type="match status" value="1"/>
</dbReference>
<reference evidence="2 3" key="1">
    <citation type="submission" date="2019-05" db="EMBL/GenBank/DDBJ databases">
        <authorList>
            <person name="Narsing Rao M.P."/>
            <person name="Li W.J."/>
        </authorList>
    </citation>
    <scope>NUCLEOTIDE SEQUENCE [LARGE SCALE GENOMIC DNA]</scope>
    <source>
        <strain evidence="2 3">SYSU_K30003</strain>
    </source>
</reference>
<dbReference type="Proteomes" id="UP000309676">
    <property type="component" value="Unassembled WGS sequence"/>
</dbReference>
<dbReference type="RefSeq" id="WP_138197432.1">
    <property type="nucleotide sequence ID" value="NZ_VCIW01000023.1"/>
</dbReference>